<organism evidence="1">
    <name type="scientific">uncultured marine phage</name>
    <dbReference type="NCBI Taxonomy" id="707152"/>
    <lineage>
        <taxon>Viruses</taxon>
        <taxon>environmental samples</taxon>
    </lineage>
</organism>
<sequence>MVRCFKAKSFRVHSGRGGMRYVITLDNLVELSVPQKTYMDVQLGDLITYYKDGKSHKISRVFAATSFNEKKVLKRKFKVFDLK</sequence>
<reference evidence="1" key="1">
    <citation type="submission" date="2021-06" db="EMBL/GenBank/DDBJ databases">
        <authorList>
            <person name="Gannon L."/>
            <person name="Redgwell R T."/>
            <person name="Michniewski S."/>
            <person name="Harrison D C."/>
            <person name="Millard A."/>
        </authorList>
    </citation>
    <scope>NUCLEOTIDE SEQUENCE</scope>
</reference>
<name>A0A8D9CCA1_9VIRU</name>
<evidence type="ECO:0000313" key="1">
    <source>
        <dbReference type="EMBL" id="CAG7580544.1"/>
    </source>
</evidence>
<dbReference type="EMBL" id="OU342829">
    <property type="protein sequence ID" value="CAG7580544.1"/>
    <property type="molecule type" value="Genomic_DNA"/>
</dbReference>
<gene>
    <name evidence="1" type="ORF">SLAVMIC_00468</name>
</gene>
<protein>
    <submittedName>
        <fullName evidence="1">Uncharacterized protein</fullName>
    </submittedName>
</protein>
<accession>A0A8D9CCA1</accession>
<proteinExistence type="predicted"/>